<evidence type="ECO:0000313" key="3">
    <source>
        <dbReference type="Proteomes" id="UP000324222"/>
    </source>
</evidence>
<name>A0A5B7KAB6_PORTR</name>
<reference evidence="2 3" key="1">
    <citation type="submission" date="2019-05" db="EMBL/GenBank/DDBJ databases">
        <title>Another draft genome of Portunus trituberculatus and its Hox gene families provides insights of decapod evolution.</title>
        <authorList>
            <person name="Jeong J.-H."/>
            <person name="Song I."/>
            <person name="Kim S."/>
            <person name="Choi T."/>
            <person name="Kim D."/>
            <person name="Ryu S."/>
            <person name="Kim W."/>
        </authorList>
    </citation>
    <scope>NUCLEOTIDE SEQUENCE [LARGE SCALE GENOMIC DNA]</scope>
    <source>
        <tissue evidence="2">Muscle</tissue>
    </source>
</reference>
<proteinExistence type="predicted"/>
<gene>
    <name evidence="2" type="ORF">E2C01_097718</name>
</gene>
<feature type="compositionally biased region" description="Polar residues" evidence="1">
    <location>
        <begin position="1"/>
        <end position="17"/>
    </location>
</feature>
<protein>
    <submittedName>
        <fullName evidence="2">Uncharacterized protein</fullName>
    </submittedName>
</protein>
<comment type="caution">
    <text evidence="2">The sequence shown here is derived from an EMBL/GenBank/DDBJ whole genome shotgun (WGS) entry which is preliminary data.</text>
</comment>
<keyword evidence="3" id="KW-1185">Reference proteome</keyword>
<accession>A0A5B7KAB6</accession>
<sequence length="86" mass="9513">MNKGLSNNTPRSAQRTFFSPRGERESEMPVTETLTSPFMVVEVALVPDVLYPRGATPTHPPPVPPVPQCVPASVYQAWVLAWTSEY</sequence>
<feature type="region of interest" description="Disordered" evidence="1">
    <location>
        <begin position="1"/>
        <end position="31"/>
    </location>
</feature>
<evidence type="ECO:0000256" key="1">
    <source>
        <dbReference type="SAM" id="MobiDB-lite"/>
    </source>
</evidence>
<dbReference type="AlphaFoldDB" id="A0A5B7KAB6"/>
<organism evidence="2 3">
    <name type="scientific">Portunus trituberculatus</name>
    <name type="common">Swimming crab</name>
    <name type="synonym">Neptunus trituberculatus</name>
    <dbReference type="NCBI Taxonomy" id="210409"/>
    <lineage>
        <taxon>Eukaryota</taxon>
        <taxon>Metazoa</taxon>
        <taxon>Ecdysozoa</taxon>
        <taxon>Arthropoda</taxon>
        <taxon>Crustacea</taxon>
        <taxon>Multicrustacea</taxon>
        <taxon>Malacostraca</taxon>
        <taxon>Eumalacostraca</taxon>
        <taxon>Eucarida</taxon>
        <taxon>Decapoda</taxon>
        <taxon>Pleocyemata</taxon>
        <taxon>Brachyura</taxon>
        <taxon>Eubrachyura</taxon>
        <taxon>Portunoidea</taxon>
        <taxon>Portunidae</taxon>
        <taxon>Portuninae</taxon>
        <taxon>Portunus</taxon>
    </lineage>
</organism>
<dbReference type="Proteomes" id="UP000324222">
    <property type="component" value="Unassembled WGS sequence"/>
</dbReference>
<evidence type="ECO:0000313" key="2">
    <source>
        <dbReference type="EMBL" id="MPD02158.1"/>
    </source>
</evidence>
<dbReference type="EMBL" id="VSRR010130157">
    <property type="protein sequence ID" value="MPD02158.1"/>
    <property type="molecule type" value="Genomic_DNA"/>
</dbReference>